<dbReference type="InterPro" id="IPR051481">
    <property type="entry name" value="BTB-POZ/Galectin-3-binding"/>
</dbReference>
<dbReference type="OMA" id="NINSMAC"/>
<dbReference type="Gene3D" id="3.30.710.10">
    <property type="entry name" value="Potassium Channel Kv1.1, Chain A"/>
    <property type="match status" value="1"/>
</dbReference>
<dbReference type="SMART" id="SM00875">
    <property type="entry name" value="BACK"/>
    <property type="match status" value="1"/>
</dbReference>
<feature type="compositionally biased region" description="Low complexity" evidence="1">
    <location>
        <begin position="191"/>
        <end position="200"/>
    </location>
</feature>
<dbReference type="AlphaFoldDB" id="R7VM75"/>
<feature type="domain" description="BTB" evidence="2">
    <location>
        <begin position="60"/>
        <end position="129"/>
    </location>
</feature>
<sequence>MPPKMKVLRAHRSSKSCTDSCHKNPRVILRPLLADFSIQNRYRFNSPPPSASLYNKPELSDIKLKVGNDTYYGHKLILSAASEVFSRMLNSDWLESHTDVLKLEEEEECIKVFDLFLYYIYTGTIVLSESYVVPLYMLADKYHVTVLLDECVKIIRNGLKIFITKSGSMSPAASEVQPLSGVGQSFAIGPSSHSSSSGDSASDDLTDSEASHDHSISLDECSRQSASRSSTPDNQPGPSQALADPPQKTVLVASETFSLPLVMRLILTCHNESISNAALYNLEVRLANQISLGVFSTWNELDQVFLTRVLSDRHFYCKEFYLFRAVISWLQFDAKRQTEDVITDVLQHVRFPLLKPCYLYQVEQDDLVSRSSATKQLIQEAIRYQLFKSCCHGDDRVRWTGPQFEERLVRRP</sequence>
<dbReference type="InterPro" id="IPR000210">
    <property type="entry name" value="BTB/POZ_dom"/>
</dbReference>
<dbReference type="HOGENOM" id="CLU_060631_0_0_1"/>
<dbReference type="STRING" id="283909.R7VM75"/>
<reference evidence="5" key="1">
    <citation type="submission" date="2012-12" db="EMBL/GenBank/DDBJ databases">
        <authorList>
            <person name="Hellsten U."/>
            <person name="Grimwood J."/>
            <person name="Chapman J.A."/>
            <person name="Shapiro H."/>
            <person name="Aerts A."/>
            <person name="Otillar R.P."/>
            <person name="Terry A.Y."/>
            <person name="Boore J.L."/>
            <person name="Simakov O."/>
            <person name="Marletaz F."/>
            <person name="Cho S.-J."/>
            <person name="Edsinger-Gonzales E."/>
            <person name="Havlak P."/>
            <person name="Kuo D.-H."/>
            <person name="Larsson T."/>
            <person name="Lv J."/>
            <person name="Arendt D."/>
            <person name="Savage R."/>
            <person name="Osoegawa K."/>
            <person name="de Jong P."/>
            <person name="Lindberg D.R."/>
            <person name="Seaver E.C."/>
            <person name="Weisblat D.A."/>
            <person name="Putnam N.H."/>
            <person name="Grigoriev I.V."/>
            <person name="Rokhsar D.S."/>
        </authorList>
    </citation>
    <scope>NUCLEOTIDE SEQUENCE</scope>
    <source>
        <strain evidence="5">I ESC-2004</strain>
    </source>
</reference>
<dbReference type="Pfam" id="PF07707">
    <property type="entry name" value="BACK"/>
    <property type="match status" value="1"/>
</dbReference>
<evidence type="ECO:0000256" key="1">
    <source>
        <dbReference type="SAM" id="MobiDB-lite"/>
    </source>
</evidence>
<reference evidence="3 5" key="2">
    <citation type="journal article" date="2013" name="Nature">
        <title>Insights into bilaterian evolution from three spiralian genomes.</title>
        <authorList>
            <person name="Simakov O."/>
            <person name="Marletaz F."/>
            <person name="Cho S.J."/>
            <person name="Edsinger-Gonzales E."/>
            <person name="Havlak P."/>
            <person name="Hellsten U."/>
            <person name="Kuo D.H."/>
            <person name="Larsson T."/>
            <person name="Lv J."/>
            <person name="Arendt D."/>
            <person name="Savage R."/>
            <person name="Osoegawa K."/>
            <person name="de Jong P."/>
            <person name="Grimwood J."/>
            <person name="Chapman J.A."/>
            <person name="Shapiro H."/>
            <person name="Aerts A."/>
            <person name="Otillar R.P."/>
            <person name="Terry A.Y."/>
            <person name="Boore J.L."/>
            <person name="Grigoriev I.V."/>
            <person name="Lindberg D.R."/>
            <person name="Seaver E.C."/>
            <person name="Weisblat D.A."/>
            <person name="Putnam N.H."/>
            <person name="Rokhsar D.S."/>
        </authorList>
    </citation>
    <scope>NUCLEOTIDE SEQUENCE</scope>
    <source>
        <strain evidence="3 5">I ESC-2004</strain>
    </source>
</reference>
<evidence type="ECO:0000259" key="2">
    <source>
        <dbReference type="PROSITE" id="PS50097"/>
    </source>
</evidence>
<dbReference type="Pfam" id="PF00651">
    <property type="entry name" value="BTB"/>
    <property type="match status" value="1"/>
</dbReference>
<protein>
    <recommendedName>
        <fullName evidence="2">BTB domain-containing protein</fullName>
    </recommendedName>
</protein>
<feature type="compositionally biased region" description="Polar residues" evidence="1">
    <location>
        <begin position="223"/>
        <end position="238"/>
    </location>
</feature>
<dbReference type="EMBL" id="AMQN01016339">
    <property type="status" value="NOT_ANNOTATED_CDS"/>
    <property type="molecule type" value="Genomic_DNA"/>
</dbReference>
<evidence type="ECO:0000313" key="4">
    <source>
        <dbReference type="EnsemblMetazoa" id="CapteP225321"/>
    </source>
</evidence>
<reference evidence="4" key="3">
    <citation type="submission" date="2015-06" db="UniProtKB">
        <authorList>
            <consortium name="EnsemblMetazoa"/>
        </authorList>
    </citation>
    <scope>IDENTIFICATION</scope>
</reference>
<dbReference type="EMBL" id="KB291967">
    <property type="protein sequence ID" value="ELU18350.1"/>
    <property type="molecule type" value="Genomic_DNA"/>
</dbReference>
<dbReference type="InterPro" id="IPR011705">
    <property type="entry name" value="BACK"/>
</dbReference>
<dbReference type="PANTHER" id="PTHR24410:SF47">
    <property type="entry name" value="BTB DOMAIN-CONTAINING PROTEIN"/>
    <property type="match status" value="1"/>
</dbReference>
<dbReference type="SMART" id="SM00225">
    <property type="entry name" value="BTB"/>
    <property type="match status" value="1"/>
</dbReference>
<dbReference type="Proteomes" id="UP000014760">
    <property type="component" value="Unassembled WGS sequence"/>
</dbReference>
<keyword evidence="5" id="KW-1185">Reference proteome</keyword>
<feature type="region of interest" description="Disordered" evidence="1">
    <location>
        <begin position="189"/>
        <end position="245"/>
    </location>
</feature>
<accession>R7VM75</accession>
<dbReference type="InterPro" id="IPR011333">
    <property type="entry name" value="SKP1/BTB/POZ_sf"/>
</dbReference>
<name>R7VM75_CAPTE</name>
<dbReference type="PANTHER" id="PTHR24410">
    <property type="entry name" value="HL07962P-RELATED"/>
    <property type="match status" value="1"/>
</dbReference>
<feature type="compositionally biased region" description="Basic and acidic residues" evidence="1">
    <location>
        <begin position="209"/>
        <end position="222"/>
    </location>
</feature>
<dbReference type="OrthoDB" id="2359033at2759"/>
<proteinExistence type="predicted"/>
<dbReference type="Gene3D" id="1.25.40.420">
    <property type="match status" value="1"/>
</dbReference>
<evidence type="ECO:0000313" key="5">
    <source>
        <dbReference type="Proteomes" id="UP000014760"/>
    </source>
</evidence>
<gene>
    <name evidence="3" type="ORF">CAPTEDRAFT_225321</name>
</gene>
<dbReference type="SUPFAM" id="SSF54695">
    <property type="entry name" value="POZ domain"/>
    <property type="match status" value="1"/>
</dbReference>
<evidence type="ECO:0000313" key="3">
    <source>
        <dbReference type="EMBL" id="ELU18350.1"/>
    </source>
</evidence>
<dbReference type="PROSITE" id="PS50097">
    <property type="entry name" value="BTB"/>
    <property type="match status" value="1"/>
</dbReference>
<organism evidence="3">
    <name type="scientific">Capitella teleta</name>
    <name type="common">Polychaete worm</name>
    <dbReference type="NCBI Taxonomy" id="283909"/>
    <lineage>
        <taxon>Eukaryota</taxon>
        <taxon>Metazoa</taxon>
        <taxon>Spiralia</taxon>
        <taxon>Lophotrochozoa</taxon>
        <taxon>Annelida</taxon>
        <taxon>Polychaeta</taxon>
        <taxon>Sedentaria</taxon>
        <taxon>Scolecida</taxon>
        <taxon>Capitellidae</taxon>
        <taxon>Capitella</taxon>
    </lineage>
</organism>
<dbReference type="EnsemblMetazoa" id="CapteT225321">
    <property type="protein sequence ID" value="CapteP225321"/>
    <property type="gene ID" value="CapteG225321"/>
</dbReference>